<dbReference type="SUPFAM" id="SSF101744">
    <property type="entry name" value="Rof/RNase P subunit-like"/>
    <property type="match status" value="1"/>
</dbReference>
<gene>
    <name evidence="1" type="ORF">VIBNISOn1_300017</name>
</gene>
<evidence type="ECO:0000313" key="2">
    <source>
        <dbReference type="Proteomes" id="UP000018211"/>
    </source>
</evidence>
<dbReference type="Proteomes" id="UP000018211">
    <property type="component" value="Unassembled WGS sequence"/>
</dbReference>
<dbReference type="GeneID" id="97541775"/>
<accession>A0AAV2VS87</accession>
<dbReference type="InterPro" id="IPR023534">
    <property type="entry name" value="Rof/RNase_P-like"/>
</dbReference>
<dbReference type="InterPro" id="IPR009778">
    <property type="entry name" value="ROF"/>
</dbReference>
<name>A0AAV2VS87_9VIBR</name>
<dbReference type="Pfam" id="PF07073">
    <property type="entry name" value="ROF"/>
    <property type="match status" value="1"/>
</dbReference>
<proteinExistence type="predicted"/>
<comment type="caution">
    <text evidence="1">The sequence shown here is derived from an EMBL/GenBank/DDBJ whole genome shotgun (WGS) entry which is preliminary data.</text>
</comment>
<dbReference type="AlphaFoldDB" id="A0AAV2VS87"/>
<reference evidence="1 2" key="1">
    <citation type="journal article" date="2013" name="ISME J.">
        <title>Comparative genomics of pathogenic lineages of Vibrio nigripulchritudo identifies virulence-associated traits.</title>
        <authorList>
            <person name="Goudenege D."/>
            <person name="Labreuche Y."/>
            <person name="Krin E."/>
            <person name="Ansquer D."/>
            <person name="Mangenot S."/>
            <person name="Calteau A."/>
            <person name="Medigue C."/>
            <person name="Mazel D."/>
            <person name="Polz M.F."/>
            <person name="Le Roux F."/>
        </authorList>
    </citation>
    <scope>NUCLEOTIDE SEQUENCE [LARGE SCALE GENOMIC DNA]</scope>
    <source>
        <strain evidence="1 2">SOn1</strain>
    </source>
</reference>
<sequence>MEELMISCDKYDFIELACVFKFKVTLEMLNGETEEGVATSTKIGADRIEYLVLSHLDEDESFIQMDQIRTMTAKTPNPHFTTIHINNN</sequence>
<dbReference type="Gene3D" id="2.30.30.400">
    <property type="entry name" value="Rof-like"/>
    <property type="match status" value="1"/>
</dbReference>
<dbReference type="EMBL" id="CAOF01000121">
    <property type="protein sequence ID" value="CCO47592.1"/>
    <property type="molecule type" value="Genomic_DNA"/>
</dbReference>
<protein>
    <submittedName>
        <fullName evidence="1">Modulator of Rho-dependent transcription termination</fullName>
    </submittedName>
</protein>
<organism evidence="1 2">
    <name type="scientific">Vibrio nigripulchritudo SOn1</name>
    <dbReference type="NCBI Taxonomy" id="1238450"/>
    <lineage>
        <taxon>Bacteria</taxon>
        <taxon>Pseudomonadati</taxon>
        <taxon>Pseudomonadota</taxon>
        <taxon>Gammaproteobacteria</taxon>
        <taxon>Vibrionales</taxon>
        <taxon>Vibrionaceae</taxon>
        <taxon>Vibrio</taxon>
    </lineage>
</organism>
<dbReference type="InterPro" id="IPR038626">
    <property type="entry name" value="Rof-like_sf"/>
</dbReference>
<evidence type="ECO:0000313" key="1">
    <source>
        <dbReference type="EMBL" id="CCO47592.1"/>
    </source>
</evidence>
<dbReference type="RefSeq" id="WP_022589451.1">
    <property type="nucleotide sequence ID" value="NZ_LK391965.1"/>
</dbReference>